<accession>A0ABU0Q4H7</accession>
<protein>
    <submittedName>
        <fullName evidence="2">Uncharacterized protein</fullName>
    </submittedName>
</protein>
<feature type="region of interest" description="Disordered" evidence="1">
    <location>
        <begin position="1"/>
        <end position="69"/>
    </location>
</feature>
<gene>
    <name evidence="2" type="ORF">QFZ56_004526</name>
</gene>
<comment type="caution">
    <text evidence="2">The sequence shown here is derived from an EMBL/GenBank/DDBJ whole genome shotgun (WGS) entry which is preliminary data.</text>
</comment>
<evidence type="ECO:0000313" key="3">
    <source>
        <dbReference type="Proteomes" id="UP001243364"/>
    </source>
</evidence>
<name>A0ABU0Q4H7_STRAH</name>
<reference evidence="2 3" key="1">
    <citation type="submission" date="2023-07" db="EMBL/GenBank/DDBJ databases">
        <title>Comparative genomics of wheat-associated soil bacteria to identify genetic determinants of phenazine resistance.</title>
        <authorList>
            <person name="Mouncey N."/>
        </authorList>
    </citation>
    <scope>NUCLEOTIDE SEQUENCE [LARGE SCALE GENOMIC DNA]</scope>
    <source>
        <strain evidence="2 3">W4I19-2</strain>
    </source>
</reference>
<proteinExistence type="predicted"/>
<evidence type="ECO:0000256" key="1">
    <source>
        <dbReference type="SAM" id="MobiDB-lite"/>
    </source>
</evidence>
<sequence length="102" mass="11124">MPTSSPNGSREDGVSEVPQPMKAAPSTTAYTRQPTPRRRPIRRSSLDLRPEVSTNTGPSAEASSRLLLRRPPRLVARLSMAGSDCIHRILGSLYVGQTLRSI</sequence>
<evidence type="ECO:0000313" key="2">
    <source>
        <dbReference type="EMBL" id="MDQ0685563.1"/>
    </source>
</evidence>
<dbReference type="EMBL" id="JAUSYA010000001">
    <property type="protein sequence ID" value="MDQ0685563.1"/>
    <property type="molecule type" value="Genomic_DNA"/>
</dbReference>
<keyword evidence="3" id="KW-1185">Reference proteome</keyword>
<organism evidence="2 3">
    <name type="scientific">Streptomyces achromogenes</name>
    <dbReference type="NCBI Taxonomy" id="67255"/>
    <lineage>
        <taxon>Bacteria</taxon>
        <taxon>Bacillati</taxon>
        <taxon>Actinomycetota</taxon>
        <taxon>Actinomycetes</taxon>
        <taxon>Kitasatosporales</taxon>
        <taxon>Streptomycetaceae</taxon>
        <taxon>Streptomyces</taxon>
    </lineage>
</organism>
<dbReference type="Proteomes" id="UP001243364">
    <property type="component" value="Unassembled WGS sequence"/>
</dbReference>